<feature type="chain" id="PRO_5012046583" evidence="2">
    <location>
        <begin position="26"/>
        <end position="378"/>
    </location>
</feature>
<dbReference type="AlphaFoldDB" id="A0A1K2HV30"/>
<keyword evidence="1 2" id="KW-0732">Signal</keyword>
<accession>A0A1K2HV30</accession>
<dbReference type="STRING" id="665118.SAMN02983003_1122"/>
<dbReference type="PANTHER" id="PTHR30006">
    <property type="entry name" value="THIAMINE-BINDING PERIPLASMIC PROTEIN-RELATED"/>
    <property type="match status" value="1"/>
</dbReference>
<evidence type="ECO:0000313" key="4">
    <source>
        <dbReference type="Proteomes" id="UP000183447"/>
    </source>
</evidence>
<dbReference type="Pfam" id="PF13531">
    <property type="entry name" value="SBP_bac_11"/>
    <property type="match status" value="1"/>
</dbReference>
<dbReference type="OrthoDB" id="8673316at2"/>
<sequence length="378" mass="40596">MTNRTARTTTLALALLAGVALPAYAQDANLDALSAEELLPLAQAEGSVTVYAFTSRIARVETAFEAAYPGIDMIAYDMSSTEQITRIKAEATAGIANVDVVYISDAPVVFRDLLEPGLVARYVPPRVEGLLEDNEKSPLLAQRLSTKVLMYNEEAYPDGSPITNLWQLTTPDWAGKVLMVDPLQRGDYLDLMTEFVLRADEMADAYEAQFGQPIALDDGITNAGEQFIVDLFENDLILLSSTDDVNSAVGAKGQQNPPVGFTSYSDRRDNEDEGWALQVANTVEPSNGIIFPAVLAVAANAPHPAAARLAIDFLMGDDSETGGAGFAPFYVAGDYATRSDIVSHPDAVPLADFIAWSIDPSATAKIRQEVGDLVLSLQ</sequence>
<dbReference type="RefSeq" id="WP_072339732.1">
    <property type="nucleotide sequence ID" value="NZ_FPKU01000001.1"/>
</dbReference>
<evidence type="ECO:0000313" key="3">
    <source>
        <dbReference type="EMBL" id="SFZ82518.1"/>
    </source>
</evidence>
<evidence type="ECO:0000256" key="1">
    <source>
        <dbReference type="ARBA" id="ARBA00022729"/>
    </source>
</evidence>
<dbReference type="SUPFAM" id="SSF53850">
    <property type="entry name" value="Periplasmic binding protein-like II"/>
    <property type="match status" value="1"/>
</dbReference>
<proteinExistence type="predicted"/>
<dbReference type="Gene3D" id="3.40.190.10">
    <property type="entry name" value="Periplasmic binding protein-like II"/>
    <property type="match status" value="2"/>
</dbReference>
<name>A0A1K2HV30_9HYPH</name>
<reference evidence="3 4" key="1">
    <citation type="submission" date="2016-11" db="EMBL/GenBank/DDBJ databases">
        <authorList>
            <person name="Jaros S."/>
            <person name="Januszkiewicz K."/>
            <person name="Wedrychowicz H."/>
        </authorList>
    </citation>
    <scope>NUCLEOTIDE SEQUENCE [LARGE SCALE GENOMIC DNA]</scope>
    <source>
        <strain evidence="3 4">ATCC 23634</strain>
    </source>
</reference>
<feature type="signal peptide" evidence="2">
    <location>
        <begin position="1"/>
        <end position="25"/>
    </location>
</feature>
<evidence type="ECO:0000256" key="2">
    <source>
        <dbReference type="SAM" id="SignalP"/>
    </source>
</evidence>
<dbReference type="Proteomes" id="UP000183447">
    <property type="component" value="Unassembled WGS sequence"/>
</dbReference>
<dbReference type="EMBL" id="FPKU01000001">
    <property type="protein sequence ID" value="SFZ82518.1"/>
    <property type="molecule type" value="Genomic_DNA"/>
</dbReference>
<protein>
    <submittedName>
        <fullName evidence="3">Iron(III) transport system substrate-binding protein</fullName>
    </submittedName>
</protein>
<gene>
    <name evidence="3" type="ORF">SAMN02983003_1122</name>
</gene>
<keyword evidence="4" id="KW-1185">Reference proteome</keyword>
<organism evidence="3 4">
    <name type="scientific">Devosia enhydra</name>
    <dbReference type="NCBI Taxonomy" id="665118"/>
    <lineage>
        <taxon>Bacteria</taxon>
        <taxon>Pseudomonadati</taxon>
        <taxon>Pseudomonadota</taxon>
        <taxon>Alphaproteobacteria</taxon>
        <taxon>Hyphomicrobiales</taxon>
        <taxon>Devosiaceae</taxon>
        <taxon>Devosia</taxon>
    </lineage>
</organism>